<feature type="domain" description="Rhodanese" evidence="1">
    <location>
        <begin position="34"/>
        <end position="111"/>
    </location>
</feature>
<dbReference type="SMART" id="SM00450">
    <property type="entry name" value="RHOD"/>
    <property type="match status" value="1"/>
</dbReference>
<evidence type="ECO:0000313" key="3">
    <source>
        <dbReference type="Proteomes" id="UP001325680"/>
    </source>
</evidence>
<gene>
    <name evidence="2" type="ORF">U0035_21155</name>
</gene>
<sequence length="119" mass="13265">MITVLLLALVIALVYAGYCLYRSAHLSEELQSTIAEGALILDVRTEKEYAAGHINGAANISLGTIRKRYKELDPQKAYITYCSHGLRSVKAANLLRERGFKQVYNGGAREDLEKLMKPH</sequence>
<protein>
    <submittedName>
        <fullName evidence="2">Rhodanese-like domain-containing protein</fullName>
    </submittedName>
</protein>
<dbReference type="InterPro" id="IPR001763">
    <property type="entry name" value="Rhodanese-like_dom"/>
</dbReference>
<proteinExistence type="predicted"/>
<dbReference type="Proteomes" id="UP001325680">
    <property type="component" value="Chromosome"/>
</dbReference>
<dbReference type="RefSeq" id="WP_114790920.1">
    <property type="nucleotide sequence ID" value="NZ_CP139960.1"/>
</dbReference>
<dbReference type="PANTHER" id="PTHR43031:SF17">
    <property type="entry name" value="SULFURTRANSFERASE YTWF-RELATED"/>
    <property type="match status" value="1"/>
</dbReference>
<dbReference type="Pfam" id="PF00581">
    <property type="entry name" value="Rhodanese"/>
    <property type="match status" value="1"/>
</dbReference>
<dbReference type="InterPro" id="IPR050229">
    <property type="entry name" value="GlpE_sulfurtransferase"/>
</dbReference>
<accession>A0ABZ0W4S2</accession>
<keyword evidence="3" id="KW-1185">Reference proteome</keyword>
<dbReference type="PANTHER" id="PTHR43031">
    <property type="entry name" value="FAD-DEPENDENT OXIDOREDUCTASE"/>
    <property type="match status" value="1"/>
</dbReference>
<evidence type="ECO:0000259" key="1">
    <source>
        <dbReference type="PROSITE" id="PS50206"/>
    </source>
</evidence>
<name>A0ABZ0W4S2_9BACT</name>
<dbReference type="CDD" id="cd00158">
    <property type="entry name" value="RHOD"/>
    <property type="match status" value="1"/>
</dbReference>
<reference evidence="2 3" key="1">
    <citation type="submission" date="2023-12" db="EMBL/GenBank/DDBJ databases">
        <title>Genome sequencing and assembly of bacterial species from a model synthetic community.</title>
        <authorList>
            <person name="Hogle S.L."/>
        </authorList>
    </citation>
    <scope>NUCLEOTIDE SEQUENCE [LARGE SCALE GENOMIC DNA]</scope>
    <source>
        <strain evidence="2 3">HAMBI_3031</strain>
    </source>
</reference>
<evidence type="ECO:0000313" key="2">
    <source>
        <dbReference type="EMBL" id="WQD38181.1"/>
    </source>
</evidence>
<dbReference type="EMBL" id="CP139960">
    <property type="protein sequence ID" value="WQD38181.1"/>
    <property type="molecule type" value="Genomic_DNA"/>
</dbReference>
<dbReference type="SUPFAM" id="SSF52821">
    <property type="entry name" value="Rhodanese/Cell cycle control phosphatase"/>
    <property type="match status" value="1"/>
</dbReference>
<dbReference type="Gene3D" id="3.40.250.10">
    <property type="entry name" value="Rhodanese-like domain"/>
    <property type="match status" value="1"/>
</dbReference>
<dbReference type="InterPro" id="IPR036873">
    <property type="entry name" value="Rhodanese-like_dom_sf"/>
</dbReference>
<organism evidence="2 3">
    <name type="scientific">Niabella yanshanensis</name>
    <dbReference type="NCBI Taxonomy" id="577386"/>
    <lineage>
        <taxon>Bacteria</taxon>
        <taxon>Pseudomonadati</taxon>
        <taxon>Bacteroidota</taxon>
        <taxon>Chitinophagia</taxon>
        <taxon>Chitinophagales</taxon>
        <taxon>Chitinophagaceae</taxon>
        <taxon>Niabella</taxon>
    </lineage>
</organism>
<dbReference type="PROSITE" id="PS50206">
    <property type="entry name" value="RHODANESE_3"/>
    <property type="match status" value="1"/>
</dbReference>